<reference evidence="3 4" key="1">
    <citation type="submission" date="2017-11" db="EMBL/GenBank/DDBJ databases">
        <title>Evolution of Phototrophy in the Chloroflexi Phylum Driven by Horizontal Gene Transfer.</title>
        <authorList>
            <person name="Ward L.M."/>
            <person name="Hemp J."/>
            <person name="Shih P.M."/>
            <person name="Mcglynn S.E."/>
            <person name="Fischer W."/>
        </authorList>
    </citation>
    <scope>NUCLEOTIDE SEQUENCE [LARGE SCALE GENOMIC DNA]</scope>
    <source>
        <strain evidence="3">JP3_7</strain>
    </source>
</reference>
<evidence type="ECO:0000259" key="2">
    <source>
        <dbReference type="Pfam" id="PF08239"/>
    </source>
</evidence>
<accession>A0A2M8Q9I3</accession>
<dbReference type="AlphaFoldDB" id="A0A2M8Q9I3"/>
<evidence type="ECO:0000313" key="3">
    <source>
        <dbReference type="EMBL" id="PJF46468.1"/>
    </source>
</evidence>
<comment type="caution">
    <text evidence="3">The sequence shown here is derived from an EMBL/GenBank/DDBJ whole genome shotgun (WGS) entry which is preliminary data.</text>
</comment>
<organism evidence="3 4">
    <name type="scientific">Candidatus Thermofonsia Clade 3 bacterium</name>
    <dbReference type="NCBI Taxonomy" id="2364212"/>
    <lineage>
        <taxon>Bacteria</taxon>
        <taxon>Bacillati</taxon>
        <taxon>Chloroflexota</taxon>
        <taxon>Candidatus Thermofontia</taxon>
        <taxon>Candidatus Thermofonsia Clade 3</taxon>
    </lineage>
</organism>
<gene>
    <name evidence="3" type="ORF">CUN48_13640</name>
</gene>
<dbReference type="Pfam" id="PF08239">
    <property type="entry name" value="SH3_3"/>
    <property type="match status" value="1"/>
</dbReference>
<proteinExistence type="predicted"/>
<dbReference type="Proteomes" id="UP000230790">
    <property type="component" value="Unassembled WGS sequence"/>
</dbReference>
<dbReference type="InterPro" id="IPR003646">
    <property type="entry name" value="SH3-like_bac-type"/>
</dbReference>
<evidence type="ECO:0000313" key="4">
    <source>
        <dbReference type="Proteomes" id="UP000230790"/>
    </source>
</evidence>
<evidence type="ECO:0000256" key="1">
    <source>
        <dbReference type="SAM" id="SignalP"/>
    </source>
</evidence>
<feature type="chain" id="PRO_5014708599" description="SH3b domain-containing protein" evidence="1">
    <location>
        <begin position="36"/>
        <end position="113"/>
    </location>
</feature>
<keyword evidence="1" id="KW-0732">Signal</keyword>
<dbReference type="EMBL" id="PGTN01000189">
    <property type="protein sequence ID" value="PJF46468.1"/>
    <property type="molecule type" value="Genomic_DNA"/>
</dbReference>
<feature type="domain" description="SH3b" evidence="2">
    <location>
        <begin position="53"/>
        <end position="102"/>
    </location>
</feature>
<protein>
    <recommendedName>
        <fullName evidence="2">SH3b domain-containing protein</fullName>
    </recommendedName>
</protein>
<sequence>MYWRNALQLRTFTLAFAALLAALVVALGGAPPALAAPANVRGTPVAQVAALVNLNIRSGPGLHYRILGMLRPGHRATVTGLSDDYHWWRVRCPWGGVCWVSANPYYSKPVAWR</sequence>
<feature type="signal peptide" evidence="1">
    <location>
        <begin position="1"/>
        <end position="35"/>
    </location>
</feature>
<name>A0A2M8Q9I3_9CHLR</name>
<dbReference type="Gene3D" id="2.30.30.40">
    <property type="entry name" value="SH3 Domains"/>
    <property type="match status" value="1"/>
</dbReference>